<proteinExistence type="predicted"/>
<dbReference type="Gene3D" id="3.40.710.10">
    <property type="entry name" value="DD-peptidase/beta-lactamase superfamily"/>
    <property type="match status" value="1"/>
</dbReference>
<evidence type="ECO:0000313" key="4">
    <source>
        <dbReference type="Proteomes" id="UP001057134"/>
    </source>
</evidence>
<dbReference type="EC" id="3.5.1.46" evidence="3"/>
<dbReference type="InterPro" id="IPR012338">
    <property type="entry name" value="Beta-lactam/transpept-like"/>
</dbReference>
<organism evidence="3 4">
    <name type="scientific">Paenibacillus konkukensis</name>
    <dbReference type="NCBI Taxonomy" id="2020716"/>
    <lineage>
        <taxon>Bacteria</taxon>
        <taxon>Bacillati</taxon>
        <taxon>Bacillota</taxon>
        <taxon>Bacilli</taxon>
        <taxon>Bacillales</taxon>
        <taxon>Paenibacillaceae</taxon>
        <taxon>Paenibacillus</taxon>
    </lineage>
</organism>
<reference evidence="3" key="2">
    <citation type="journal article" date="2021" name="J Anim Sci Technol">
        <title>Complete genome sequence of Paenibacillus konkukensis sp. nov. SK3146 as a potential probiotic strain.</title>
        <authorList>
            <person name="Jung H.I."/>
            <person name="Park S."/>
            <person name="Niu K.M."/>
            <person name="Lee S.W."/>
            <person name="Kothari D."/>
            <person name="Yi K.J."/>
            <person name="Kim S.K."/>
        </authorList>
    </citation>
    <scope>NUCLEOTIDE SEQUENCE</scope>
    <source>
        <strain evidence="3">SK3146</strain>
    </source>
</reference>
<dbReference type="SUPFAM" id="SSF56601">
    <property type="entry name" value="beta-lactamase/transpeptidase-like"/>
    <property type="match status" value="1"/>
</dbReference>
<name>A0ABY4RHB7_9BACL</name>
<dbReference type="PANTHER" id="PTHR43283:SF7">
    <property type="entry name" value="BETA-LACTAMASE-RELATED DOMAIN-CONTAINING PROTEIN"/>
    <property type="match status" value="1"/>
</dbReference>
<reference evidence="3" key="1">
    <citation type="submission" date="2018-02" db="EMBL/GenBank/DDBJ databases">
        <authorList>
            <person name="Kim S.-K."/>
            <person name="Jung H.-I."/>
            <person name="Lee S.-W."/>
        </authorList>
    </citation>
    <scope>NUCLEOTIDE SEQUENCE</scope>
    <source>
        <strain evidence="3">SK3146</strain>
    </source>
</reference>
<feature type="domain" description="Beta-lactamase-related" evidence="2">
    <location>
        <begin position="48"/>
        <end position="306"/>
    </location>
</feature>
<evidence type="ECO:0000259" key="2">
    <source>
        <dbReference type="Pfam" id="PF00144"/>
    </source>
</evidence>
<feature type="region of interest" description="Disordered" evidence="1">
    <location>
        <begin position="1"/>
        <end position="23"/>
    </location>
</feature>
<dbReference type="InterPro" id="IPR050789">
    <property type="entry name" value="Diverse_Enzym_Activities"/>
</dbReference>
<dbReference type="EMBL" id="CP027059">
    <property type="protein sequence ID" value="UQZ81410.1"/>
    <property type="molecule type" value="Genomic_DNA"/>
</dbReference>
<protein>
    <submittedName>
        <fullName evidence="3">6-aminohexanoate-dimer hydrolase</fullName>
        <ecNumber evidence="3">3.5.1.46</ecNumber>
    </submittedName>
</protein>
<sequence>MRDAGNERPINAEQKLPRSTPEEQGVAASGIAGFLSAVEAKRLELHGLMIVRHGHVVAEGWWAPYNSEQPHMLFSLSKSFTSTAVGFAVAEGLLTVEDKVASFFAGQLPEPLDERLAAMRVKDLLTMSAGHASPIMGGEWRRTEGDWARYFLSRPMDHAPGSRFMYNSGATYMLSAIVQKAAGQTLLDYLLPRLFQPLGIRVSGWDTCPSGINTGGWGLSLTTEDLAKFGQFYLQKGVWRGKRLLPEAWIEQATSCQIANSAGERIDSRQGYGYQFWRSRHNSYRADGAFGQFCIVMPEQDAVIAIHGGLSDMQGVMDSLWEHLLPAMSEEGRLPGDRVAEAALRDKLQRLALSLPRLQTDSPLAARISGKRYAFGANPQRIESVTFEFGEHGYRFHLTDHRGTHRIDCGLGQWHTGVTTMTGGELHHRYEPDTLRVAASAGWRDDAALVMTWCFVETPFTDTVVCRFEGGRLRLERSVNVNSGETELPVVWGELV</sequence>
<gene>
    <name evidence="3" type="primary">nylB_1</name>
    <name evidence="3" type="ORF">SK3146_00566</name>
</gene>
<evidence type="ECO:0000313" key="3">
    <source>
        <dbReference type="EMBL" id="UQZ81410.1"/>
    </source>
</evidence>
<dbReference type="Pfam" id="PF00144">
    <property type="entry name" value="Beta-lactamase"/>
    <property type="match status" value="1"/>
</dbReference>
<keyword evidence="4" id="KW-1185">Reference proteome</keyword>
<dbReference type="InterPro" id="IPR001466">
    <property type="entry name" value="Beta-lactam-related"/>
</dbReference>
<keyword evidence="3" id="KW-0378">Hydrolase</keyword>
<evidence type="ECO:0000256" key="1">
    <source>
        <dbReference type="SAM" id="MobiDB-lite"/>
    </source>
</evidence>
<dbReference type="Proteomes" id="UP001057134">
    <property type="component" value="Chromosome"/>
</dbReference>
<dbReference type="PANTHER" id="PTHR43283">
    <property type="entry name" value="BETA-LACTAMASE-RELATED"/>
    <property type="match status" value="1"/>
</dbReference>
<dbReference type="RefSeq" id="WP_249863651.1">
    <property type="nucleotide sequence ID" value="NZ_CP027059.1"/>
</dbReference>
<accession>A0ABY4RHB7</accession>
<dbReference type="GO" id="GO:0019875">
    <property type="term" value="F:6-aminohexanoate-dimer hydrolase activity"/>
    <property type="evidence" value="ECO:0007669"/>
    <property type="project" value="UniProtKB-EC"/>
</dbReference>